<name>A0A2T5BXA4_9BACT</name>
<protein>
    <submittedName>
        <fullName evidence="1">Uncharacterized protein</fullName>
    </submittedName>
</protein>
<keyword evidence="2" id="KW-1185">Reference proteome</keyword>
<gene>
    <name evidence="1" type="ORF">C8N47_1299</name>
</gene>
<proteinExistence type="predicted"/>
<evidence type="ECO:0000313" key="2">
    <source>
        <dbReference type="Proteomes" id="UP000243525"/>
    </source>
</evidence>
<dbReference type="AlphaFoldDB" id="A0A2T5BXA4"/>
<reference evidence="1 2" key="1">
    <citation type="submission" date="2018-04" db="EMBL/GenBank/DDBJ databases">
        <title>Genomic Encyclopedia of Archaeal and Bacterial Type Strains, Phase II (KMG-II): from individual species to whole genera.</title>
        <authorList>
            <person name="Goeker M."/>
        </authorList>
    </citation>
    <scope>NUCLEOTIDE SEQUENCE [LARGE SCALE GENOMIC DNA]</scope>
    <source>
        <strain evidence="1 2">DSM 28823</strain>
    </source>
</reference>
<dbReference type="Proteomes" id="UP000243525">
    <property type="component" value="Unassembled WGS sequence"/>
</dbReference>
<evidence type="ECO:0000313" key="1">
    <source>
        <dbReference type="EMBL" id="PTN04790.1"/>
    </source>
</evidence>
<organism evidence="1 2">
    <name type="scientific">Mangrovibacterium marinum</name>
    <dbReference type="NCBI Taxonomy" id="1639118"/>
    <lineage>
        <taxon>Bacteria</taxon>
        <taxon>Pseudomonadati</taxon>
        <taxon>Bacteroidota</taxon>
        <taxon>Bacteroidia</taxon>
        <taxon>Marinilabiliales</taxon>
        <taxon>Prolixibacteraceae</taxon>
        <taxon>Mangrovibacterium</taxon>
    </lineage>
</organism>
<accession>A0A2T5BXA4</accession>
<comment type="caution">
    <text evidence="1">The sequence shown here is derived from an EMBL/GenBank/DDBJ whole genome shotgun (WGS) entry which is preliminary data.</text>
</comment>
<sequence>MIRRKDKDGTGIPTTFFPEDPVNTVCFGQVFWLTSFADAFPSGRSLTVAGVLQNSRGLQQRGLLRDYTGFPF</sequence>
<dbReference type="EMBL" id="QAAD01000029">
    <property type="protein sequence ID" value="PTN04790.1"/>
    <property type="molecule type" value="Genomic_DNA"/>
</dbReference>